<dbReference type="InterPro" id="IPR013424">
    <property type="entry name" value="Ice-binding_C"/>
</dbReference>
<protein>
    <recommendedName>
        <fullName evidence="5">PEP-CTERM protein-sorting domain-containing protein</fullName>
    </recommendedName>
</protein>
<dbReference type="InterPro" id="IPR036439">
    <property type="entry name" value="Dockerin_dom_sf"/>
</dbReference>
<dbReference type="PROSITE" id="PS00018">
    <property type="entry name" value="EF_HAND_1"/>
    <property type="match status" value="2"/>
</dbReference>
<keyword evidence="4" id="KW-1185">Reference proteome</keyword>
<comment type="caution">
    <text evidence="3">The sequence shown here is derived from an EMBL/GenBank/DDBJ whole genome shotgun (WGS) entry which is preliminary data.</text>
</comment>
<gene>
    <name evidence="3" type="ORF">Pla123a_01490</name>
</gene>
<name>A0A5C5ZDD7_9BACT</name>
<keyword evidence="2" id="KW-0732">Signal</keyword>
<dbReference type="NCBIfam" id="TIGR02595">
    <property type="entry name" value="PEP_CTERM"/>
    <property type="match status" value="1"/>
</dbReference>
<dbReference type="AlphaFoldDB" id="A0A5C5ZDD7"/>
<dbReference type="Proteomes" id="UP000318478">
    <property type="component" value="Unassembled WGS sequence"/>
</dbReference>
<feature type="transmembrane region" description="Helical" evidence="1">
    <location>
        <begin position="712"/>
        <end position="732"/>
    </location>
</feature>
<dbReference type="EMBL" id="SJPO01000001">
    <property type="protein sequence ID" value="TWT85342.1"/>
    <property type="molecule type" value="Genomic_DNA"/>
</dbReference>
<dbReference type="Gene3D" id="1.10.1330.10">
    <property type="entry name" value="Dockerin domain"/>
    <property type="match status" value="1"/>
</dbReference>
<dbReference type="OrthoDB" id="229996at2"/>
<evidence type="ECO:0000256" key="1">
    <source>
        <dbReference type="SAM" id="Phobius"/>
    </source>
</evidence>
<evidence type="ECO:0000313" key="3">
    <source>
        <dbReference type="EMBL" id="TWT85342.1"/>
    </source>
</evidence>
<dbReference type="GO" id="GO:0000272">
    <property type="term" value="P:polysaccharide catabolic process"/>
    <property type="evidence" value="ECO:0007669"/>
    <property type="project" value="InterPro"/>
</dbReference>
<keyword evidence="1" id="KW-0472">Membrane</keyword>
<evidence type="ECO:0008006" key="5">
    <source>
        <dbReference type="Google" id="ProtNLM"/>
    </source>
</evidence>
<feature type="chain" id="PRO_5022726566" description="PEP-CTERM protein-sorting domain-containing protein" evidence="2">
    <location>
        <begin position="23"/>
        <end position="736"/>
    </location>
</feature>
<evidence type="ECO:0000313" key="4">
    <source>
        <dbReference type="Proteomes" id="UP000318478"/>
    </source>
</evidence>
<accession>A0A5C5ZDD7</accession>
<keyword evidence="1" id="KW-0812">Transmembrane</keyword>
<evidence type="ECO:0000256" key="2">
    <source>
        <dbReference type="SAM" id="SignalP"/>
    </source>
</evidence>
<sequence length="736" mass="78550" precursor="true">MSPRKLALFSLAALLLAGSPLAAFELPWWVDSVTVTQPGTGGIGSVRLDGVWWDTAAPDAISHSVVDGALHLSLSAPGLAGAGDALTPWTLTEEFGPLDPIVNEITGSVWNVLPNDRGVRELVSGPDFLGWIYPRPRGEFHGLGSLGDPAYVSAAFDVSADGRVVTGHNELAPNAAGFITHEAFAWSPSTGMVSIGLLPGGSPGGSTGRGVSADGNYIVGDSSIRRDVFQSQEAFRWSLGGGMQPLGTIHGVSSTGQAHATSRNGRVVVGVNEFYPPTRPPEGSGLPPNYFRRAFRYTDDSGMQDLGLLKEYGEYSTSEAVDVSASGEVIVGNAHRLQNPLAFEPFHPDQAQPFLWTREVGMVGLGNPPLPFASLVPVPQETTANAVSADGKVVVGVDRVLWGPEVDARTPYMLEQAVMWTEDLGWKYIPPFRLPPGPEFIGSEAVDVSAEQGRVVGHAFLLSTDATTTVDPALLDGDIDAFGRLQAPFLWDRQHGMRPLARVLAGDYGLEMEGWRLLEVGAISDDGTTIVGTGINPDGQQEAWRAVLHRSVRTGDADFDGDVDRQDVAALTANLGMNAESAEVYWMYGDFDENGAVDQSDMMLLLANYDGRSSGDFNGDGVVDAGDYSFWRDHHGDQTGLADANGDNQADAADYHAWRSNFGLVLGEPVADQTVPEPGALGLLVLAAIVGWRRRKDWPRRGTRRHKKVASVGPTLPGGSCALLCLFVAINYRSRA</sequence>
<dbReference type="RefSeq" id="WP_146583611.1">
    <property type="nucleotide sequence ID" value="NZ_SJPO01000001.1"/>
</dbReference>
<feature type="signal peptide" evidence="2">
    <location>
        <begin position="1"/>
        <end position="22"/>
    </location>
</feature>
<proteinExistence type="predicted"/>
<organism evidence="3 4">
    <name type="scientific">Posidoniimonas polymericola</name>
    <dbReference type="NCBI Taxonomy" id="2528002"/>
    <lineage>
        <taxon>Bacteria</taxon>
        <taxon>Pseudomonadati</taxon>
        <taxon>Planctomycetota</taxon>
        <taxon>Planctomycetia</taxon>
        <taxon>Pirellulales</taxon>
        <taxon>Lacipirellulaceae</taxon>
        <taxon>Posidoniimonas</taxon>
    </lineage>
</organism>
<reference evidence="3 4" key="1">
    <citation type="submission" date="2019-02" db="EMBL/GenBank/DDBJ databases">
        <title>Deep-cultivation of Planctomycetes and their phenomic and genomic characterization uncovers novel biology.</title>
        <authorList>
            <person name="Wiegand S."/>
            <person name="Jogler M."/>
            <person name="Boedeker C."/>
            <person name="Pinto D."/>
            <person name="Vollmers J."/>
            <person name="Rivas-Marin E."/>
            <person name="Kohn T."/>
            <person name="Peeters S.H."/>
            <person name="Heuer A."/>
            <person name="Rast P."/>
            <person name="Oberbeckmann S."/>
            <person name="Bunk B."/>
            <person name="Jeske O."/>
            <person name="Meyerdierks A."/>
            <person name="Storesund J.E."/>
            <person name="Kallscheuer N."/>
            <person name="Luecker S."/>
            <person name="Lage O.M."/>
            <person name="Pohl T."/>
            <person name="Merkel B.J."/>
            <person name="Hornburger P."/>
            <person name="Mueller R.-W."/>
            <person name="Bruemmer F."/>
            <person name="Labrenz M."/>
            <person name="Spormann A.M."/>
            <person name="Op Den Camp H."/>
            <person name="Overmann J."/>
            <person name="Amann R."/>
            <person name="Jetten M.S.M."/>
            <person name="Mascher T."/>
            <person name="Medema M.H."/>
            <person name="Devos D.P."/>
            <person name="Kaster A.-K."/>
            <person name="Ovreas L."/>
            <person name="Rohde M."/>
            <person name="Galperin M.Y."/>
            <person name="Jogler C."/>
        </authorList>
    </citation>
    <scope>NUCLEOTIDE SEQUENCE [LARGE SCALE GENOMIC DNA]</scope>
    <source>
        <strain evidence="3 4">Pla123a</strain>
    </source>
</reference>
<dbReference type="InterPro" id="IPR018247">
    <property type="entry name" value="EF_Hand_1_Ca_BS"/>
</dbReference>
<keyword evidence="1" id="KW-1133">Transmembrane helix</keyword>